<dbReference type="PANTHER" id="PTHR34301">
    <property type="entry name" value="DNA-BINDING PROTEIN-RELATED"/>
    <property type="match status" value="1"/>
</dbReference>
<evidence type="ECO:0000313" key="2">
    <source>
        <dbReference type="EMBL" id="NBA11654.1"/>
    </source>
</evidence>
<organism evidence="2 3">
    <name type="scientific">Weissella confusa</name>
    <name type="common">Lactobacillus confusus</name>
    <dbReference type="NCBI Taxonomy" id="1583"/>
    <lineage>
        <taxon>Bacteria</taxon>
        <taxon>Bacillati</taxon>
        <taxon>Bacillota</taxon>
        <taxon>Bacilli</taxon>
        <taxon>Lactobacillales</taxon>
        <taxon>Lactobacillaceae</taxon>
        <taxon>Weissella</taxon>
    </lineage>
</organism>
<dbReference type="InterPro" id="IPR041664">
    <property type="entry name" value="AAA_16"/>
</dbReference>
<protein>
    <submittedName>
        <fullName evidence="2">AAA family ATPase</fullName>
    </submittedName>
</protein>
<evidence type="ECO:0000313" key="3">
    <source>
        <dbReference type="Proteomes" id="UP000719917"/>
    </source>
</evidence>
<evidence type="ECO:0000259" key="1">
    <source>
        <dbReference type="Pfam" id="PF13191"/>
    </source>
</evidence>
<dbReference type="CDD" id="cd00009">
    <property type="entry name" value="AAA"/>
    <property type="match status" value="1"/>
</dbReference>
<reference evidence="2" key="1">
    <citation type="submission" date="2020-01" db="EMBL/GenBank/DDBJ databases">
        <title>First Reported Case and Whole Genome of Weissella confusa in an Equid.</title>
        <authorList>
            <person name="Little S.V."/>
            <person name="Lawhon S.D."/>
        </authorList>
    </citation>
    <scope>NUCLEOTIDE SEQUENCE</scope>
    <source>
        <strain evidence="2">718955</strain>
    </source>
</reference>
<proteinExistence type="predicted"/>
<dbReference type="EMBL" id="JAAAMQ010000009">
    <property type="protein sequence ID" value="NBA11654.1"/>
    <property type="molecule type" value="Genomic_DNA"/>
</dbReference>
<name>A0AAJ3DB33_WEICO</name>
<gene>
    <name evidence="2" type="ORF">GTU77_05420</name>
</gene>
<accession>A0AAJ3DB33</accession>
<comment type="caution">
    <text evidence="2">The sequence shown here is derived from an EMBL/GenBank/DDBJ whole genome shotgun (WGS) entry which is preliminary data.</text>
</comment>
<dbReference type="Pfam" id="PF13191">
    <property type="entry name" value="AAA_16"/>
    <property type="match status" value="1"/>
</dbReference>
<dbReference type="Proteomes" id="UP000719917">
    <property type="component" value="Unassembled WGS sequence"/>
</dbReference>
<sequence>MENPFNPNFGQVPEMFFGRQEIIEELLEAAKNPRSPWRTTLLIGVRGTGKTALMRDVSRMMTDAIVISVSSNAQLTVDILDGLSEAVFERKLGLRAKVGIPGVLEVEIGSATDDPKGFMGTARHLLNALNAKEQLVIFTVDEVQGDMKEMITFAHAYQQFLGEGYNVMLIMSGLPNYIDKILRDKSISFLRRSQQVTLAELPSPDEIIYGYEWAFQKTGKPVSDEIAEDAVFSTWGYPYMTQLLGYHLWNQASEDVTAENLAIALDKSREDMFTKVHRLVISELPDRQVDFLKAMADVSADGRVAKIADIREALDWEVSQVGVYRHRLIDAGIIRPANYGEVRFTIPFTKEYFARLDHPVDYVDVWSR</sequence>
<dbReference type="InterPro" id="IPR027417">
    <property type="entry name" value="P-loop_NTPase"/>
</dbReference>
<dbReference type="PANTHER" id="PTHR34301:SF8">
    <property type="entry name" value="ATPASE DOMAIN-CONTAINING PROTEIN"/>
    <property type="match status" value="1"/>
</dbReference>
<feature type="domain" description="Orc1-like AAA ATPase" evidence="1">
    <location>
        <begin position="16"/>
        <end position="144"/>
    </location>
</feature>
<dbReference type="SUPFAM" id="SSF52540">
    <property type="entry name" value="P-loop containing nucleoside triphosphate hydrolases"/>
    <property type="match status" value="1"/>
</dbReference>
<dbReference type="RefSeq" id="WP_135798123.1">
    <property type="nucleotide sequence ID" value="NZ_CP027565.1"/>
</dbReference>
<dbReference type="Gene3D" id="3.40.50.300">
    <property type="entry name" value="P-loop containing nucleotide triphosphate hydrolases"/>
    <property type="match status" value="1"/>
</dbReference>
<dbReference type="AlphaFoldDB" id="A0AAJ3DB33"/>